<reference evidence="1" key="1">
    <citation type="submission" date="2024-03" db="EMBL/GenBank/DDBJ databases">
        <title>Novel Streptomyces species of biotechnological and ecological value are a feature of Machair soil.</title>
        <authorList>
            <person name="Prole J.R."/>
            <person name="Goodfellow M."/>
            <person name="Allenby N."/>
            <person name="Ward A.C."/>
        </authorList>
    </citation>
    <scope>NUCLEOTIDE SEQUENCE</scope>
    <source>
        <strain evidence="1">MS2.AVA.5</strain>
    </source>
</reference>
<organism evidence="1 2">
    <name type="scientific">Streptomyces achmelvichensis</name>
    <dbReference type="NCBI Taxonomy" id="3134111"/>
    <lineage>
        <taxon>Bacteria</taxon>
        <taxon>Bacillati</taxon>
        <taxon>Actinomycetota</taxon>
        <taxon>Actinomycetes</taxon>
        <taxon>Kitasatosporales</taxon>
        <taxon>Streptomycetaceae</taxon>
        <taxon>Streptomyces</taxon>
    </lineage>
</organism>
<protein>
    <submittedName>
        <fullName evidence="1">Uncharacterized protein</fullName>
    </submittedName>
</protein>
<gene>
    <name evidence="1" type="ORF">WKI67_07195</name>
</gene>
<sequence>MLSDLTAELMGSPLILAVALLAVFLDALVPVMPSGTLVLAASLWATTQEVGLLTVAVPVAAASVLGDLLVVTLARSRPLRRPVLTSAAARLEKALAGRLGRTTVAARFLPGGRTVLAVAVGTTGVSRRRHLAWSVVGGVLWAGYLTGLGRLNSLWFDASWLGFAVSVAATVVVGACLAHALSVRKHPARRGAQVQLSGGPLRSGLSDTDLSGLGHRTHPLKPQRLRTRRTVDEKIPPVTGAYTWWTSNLWRVRRLCRMLSPSVRPLLPPELIAQPPAGPSNCPACGI</sequence>
<evidence type="ECO:0000313" key="2">
    <source>
        <dbReference type="Proteomes" id="UP001377168"/>
    </source>
</evidence>
<proteinExistence type="predicted"/>
<dbReference type="Proteomes" id="UP001377168">
    <property type="component" value="Unassembled WGS sequence"/>
</dbReference>
<name>A0ACC6PPA2_9ACTN</name>
<evidence type="ECO:0000313" key="1">
    <source>
        <dbReference type="EMBL" id="MEJ8633178.1"/>
    </source>
</evidence>
<keyword evidence="2" id="KW-1185">Reference proteome</keyword>
<dbReference type="EMBL" id="JBBKAJ010000022">
    <property type="protein sequence ID" value="MEJ8633178.1"/>
    <property type="molecule type" value="Genomic_DNA"/>
</dbReference>
<comment type="caution">
    <text evidence="1">The sequence shown here is derived from an EMBL/GenBank/DDBJ whole genome shotgun (WGS) entry which is preliminary data.</text>
</comment>
<accession>A0ACC6PPA2</accession>